<evidence type="ECO:0000313" key="3">
    <source>
        <dbReference type="Proteomes" id="UP000008237"/>
    </source>
</evidence>
<dbReference type="GO" id="GO:0005634">
    <property type="term" value="C:nucleus"/>
    <property type="evidence" value="ECO:0007669"/>
    <property type="project" value="TreeGrafter"/>
</dbReference>
<protein>
    <submittedName>
        <fullName evidence="2">Uncharacterized protein</fullName>
    </submittedName>
</protein>
<dbReference type="PANTHER" id="PTHR13475:SF3">
    <property type="entry name" value="NEUGRIN"/>
    <property type="match status" value="1"/>
</dbReference>
<dbReference type="PANTHER" id="PTHR13475">
    <property type="entry name" value="NEUGRIN"/>
    <property type="match status" value="1"/>
</dbReference>
<dbReference type="Pfam" id="PF06413">
    <property type="entry name" value="Neugrin"/>
    <property type="match status" value="1"/>
</dbReference>
<accession>E2C5R6</accession>
<dbReference type="InterPro" id="IPR010487">
    <property type="entry name" value="NGRN/Rrg9"/>
</dbReference>
<sequence length="434" mass="50106">MAGVLRRMFSSKRRLTNSLAGIRSKLKLLEDKSTDFDELDAHDIGEFEADFMNISESHKMYEREMVMNKERLKRQIVARKYFKESEPRFLTFEEKEQICTLHESDPEKWPVEKLSESFPALPVTIKKILRAKWSPKSVDSIVQYDTIALENWKKFRAGKLAVNPMLRQHLMKFKDRQIVMTDRELLAKKFVPPKPQFKKPTKNLFSSIVEGYLNEQQDNTQLQSDESNRISDVSSSSNGHQNLLAANTTTDDRSIAARNSKQLILNSKKDLTLKLQSDLEKDGIVSYNDAKKNNKIKKKLFTFNEFVKAGLNDTFNMSPEESATLLDVYKEQVNTSGEEQAIEVATASRNEVINSEKNSAISKYEDCDSDVEVHHNQTDTYIKAWIKKIDTEGNYLNPIKIAKNVYKPGMTYRINDCYYDDDGEFLYRVPGVRS</sequence>
<organism evidence="3">
    <name type="scientific">Harpegnathos saltator</name>
    <name type="common">Jerdon's jumping ant</name>
    <dbReference type="NCBI Taxonomy" id="610380"/>
    <lineage>
        <taxon>Eukaryota</taxon>
        <taxon>Metazoa</taxon>
        <taxon>Ecdysozoa</taxon>
        <taxon>Arthropoda</taxon>
        <taxon>Hexapoda</taxon>
        <taxon>Insecta</taxon>
        <taxon>Pterygota</taxon>
        <taxon>Neoptera</taxon>
        <taxon>Endopterygota</taxon>
        <taxon>Hymenoptera</taxon>
        <taxon>Apocrita</taxon>
        <taxon>Aculeata</taxon>
        <taxon>Formicoidea</taxon>
        <taxon>Formicidae</taxon>
        <taxon>Ponerinae</taxon>
        <taxon>Ponerini</taxon>
        <taxon>Harpegnathos</taxon>
    </lineage>
</organism>
<gene>
    <name evidence="2" type="ORF">EAI_05067</name>
</gene>
<dbReference type="OMA" id="FMDVQKT"/>
<proteinExistence type="predicted"/>
<keyword evidence="3" id="KW-1185">Reference proteome</keyword>
<evidence type="ECO:0000313" key="2">
    <source>
        <dbReference type="EMBL" id="EFN76700.1"/>
    </source>
</evidence>
<feature type="region of interest" description="Disordered" evidence="1">
    <location>
        <begin position="217"/>
        <end position="247"/>
    </location>
</feature>
<evidence type="ECO:0000256" key="1">
    <source>
        <dbReference type="SAM" id="MobiDB-lite"/>
    </source>
</evidence>
<name>E2C5R6_HARSA</name>
<dbReference type="PhylomeDB" id="E2C5R6"/>
<dbReference type="KEGG" id="hst:105190326"/>
<dbReference type="OrthoDB" id="6415470at2759"/>
<dbReference type="AlphaFoldDB" id="E2C5R6"/>
<dbReference type="Proteomes" id="UP000008237">
    <property type="component" value="Unassembled WGS sequence"/>
</dbReference>
<dbReference type="EMBL" id="GL452801">
    <property type="protein sequence ID" value="EFN76700.1"/>
    <property type="molecule type" value="Genomic_DNA"/>
</dbReference>
<reference evidence="2 3" key="1">
    <citation type="journal article" date="2010" name="Science">
        <title>Genomic comparison of the ants Camponotus floridanus and Harpegnathos saltator.</title>
        <authorList>
            <person name="Bonasio R."/>
            <person name="Zhang G."/>
            <person name="Ye C."/>
            <person name="Mutti N.S."/>
            <person name="Fang X."/>
            <person name="Qin N."/>
            <person name="Donahue G."/>
            <person name="Yang P."/>
            <person name="Li Q."/>
            <person name="Li C."/>
            <person name="Zhang P."/>
            <person name="Huang Z."/>
            <person name="Berger S.L."/>
            <person name="Reinberg D."/>
            <person name="Wang J."/>
            <person name="Liebig J."/>
        </authorList>
    </citation>
    <scope>NUCLEOTIDE SEQUENCE [LARGE SCALE GENOMIC DNA]</scope>
    <source>
        <strain evidence="2 3">R22 G/1</strain>
    </source>
</reference>
<dbReference type="InParanoid" id="E2C5R6"/>
<dbReference type="FunCoup" id="E2C5R6">
    <property type="interactions" value="358"/>
</dbReference>